<dbReference type="InterPro" id="IPR014721">
    <property type="entry name" value="Ribsml_uS5_D2-typ_fold_subgr"/>
</dbReference>
<dbReference type="NCBIfam" id="NF003125">
    <property type="entry name" value="PRK04044.1"/>
    <property type="match status" value="1"/>
</dbReference>
<keyword evidence="2" id="KW-0699">rRNA-binding</keyword>
<keyword evidence="3" id="KW-0694">RNA-binding</keyword>
<evidence type="ECO:0000259" key="11">
    <source>
        <dbReference type="PROSITE" id="PS50881"/>
    </source>
</evidence>
<dbReference type="InterPro" id="IPR018192">
    <property type="entry name" value="Ribosomal_uS5_N_CS"/>
</dbReference>
<dbReference type="GO" id="GO:0006412">
    <property type="term" value="P:translation"/>
    <property type="evidence" value="ECO:0007669"/>
    <property type="project" value="InterPro"/>
</dbReference>
<dbReference type="SUPFAM" id="SSF54768">
    <property type="entry name" value="dsRNA-binding domain-like"/>
    <property type="match status" value="1"/>
</dbReference>
<evidence type="ECO:0000256" key="3">
    <source>
        <dbReference type="ARBA" id="ARBA00022884"/>
    </source>
</evidence>
<dbReference type="InterPro" id="IPR020568">
    <property type="entry name" value="Ribosomal_Su5_D2-typ_SF"/>
</dbReference>
<evidence type="ECO:0000256" key="8">
    <source>
        <dbReference type="ARBA" id="ARBA00035519"/>
    </source>
</evidence>
<dbReference type="SUPFAM" id="SSF54211">
    <property type="entry name" value="Ribosomal protein S5 domain 2-like"/>
    <property type="match status" value="1"/>
</dbReference>
<gene>
    <name evidence="12" type="ORF">J4415_02660</name>
</gene>
<dbReference type="AlphaFoldDB" id="A0A8T4KTS2"/>
<dbReference type="PANTHER" id="PTHR13718:SF4">
    <property type="entry name" value="40S RIBOSOMAL PROTEIN S2"/>
    <property type="match status" value="1"/>
</dbReference>
<reference evidence="12" key="1">
    <citation type="submission" date="2021-03" db="EMBL/GenBank/DDBJ databases">
        <authorList>
            <person name="Jaffe A."/>
        </authorList>
    </citation>
    <scope>NUCLEOTIDE SEQUENCE</scope>
    <source>
        <strain evidence="12">RIFCSPHIGHO2_01_FULL_AR10_44_11</strain>
    </source>
</reference>
<accession>A0A8T4KTS2</accession>
<evidence type="ECO:0000256" key="10">
    <source>
        <dbReference type="RuleBase" id="RU003823"/>
    </source>
</evidence>
<dbReference type="InterPro" id="IPR047866">
    <property type="entry name" value="Ribosomal_uS5_arc"/>
</dbReference>
<dbReference type="InterPro" id="IPR005324">
    <property type="entry name" value="Ribosomal_uS5_C"/>
</dbReference>
<evidence type="ECO:0000256" key="9">
    <source>
        <dbReference type="PROSITE-ProRule" id="PRU00268"/>
    </source>
</evidence>
<evidence type="ECO:0000256" key="2">
    <source>
        <dbReference type="ARBA" id="ARBA00022730"/>
    </source>
</evidence>
<keyword evidence="4 9" id="KW-0689">Ribosomal protein</keyword>
<dbReference type="PANTHER" id="PTHR13718">
    <property type="entry name" value="RIBOSOMAL S SUBUNIT"/>
    <property type="match status" value="1"/>
</dbReference>
<name>A0A8T4KTS2_9ARCH</name>
<comment type="subunit">
    <text evidence="6">Part of the 30S ribosomal subunit. Contacts protein S4.</text>
</comment>
<evidence type="ECO:0000256" key="7">
    <source>
        <dbReference type="ARBA" id="ARBA00035255"/>
    </source>
</evidence>
<dbReference type="FunFam" id="3.30.230.10:FF:000004">
    <property type="entry name" value="40S ribosomal protein S2"/>
    <property type="match status" value="1"/>
</dbReference>
<sequence length="238" mass="26590">MSAKKVSIEEPKLSASERLLKQNEDELQKKLAAWAPKTELGRMVQRSEVTEIGQIFENNYKILEPEIIDFMLPNLEETIVESTKTTRVRRSGRQFSFRTAVLVGDRNGLIGLGIGTDRERLPAMQKATENAKMNLMRINRGCGSWECRCSMQHSVPYKIEGRCASVRIVLMPAPKGTGLVVGEETKEVLKLAGITDVWSRTKGSTATKLNFVKATINALANISKVHVSDNMSRKLEVK</sequence>
<organism evidence="12 13">
    <name type="scientific">Candidatus Iainarchaeum sp</name>
    <dbReference type="NCBI Taxonomy" id="3101447"/>
    <lineage>
        <taxon>Archaea</taxon>
        <taxon>Candidatus Iainarchaeota</taxon>
        <taxon>Candidatus Iainarchaeia</taxon>
        <taxon>Candidatus Iainarchaeales</taxon>
        <taxon>Candidatus Iainarchaeaceae</taxon>
        <taxon>Candidatus Iainarchaeum</taxon>
    </lineage>
</organism>
<dbReference type="EMBL" id="JAGVWD010000039">
    <property type="protein sequence ID" value="MBS3057507.1"/>
    <property type="molecule type" value="Genomic_DNA"/>
</dbReference>
<dbReference type="Pfam" id="PF00333">
    <property type="entry name" value="Ribosomal_S5"/>
    <property type="match status" value="1"/>
</dbReference>
<dbReference type="GO" id="GO:0022627">
    <property type="term" value="C:cytosolic small ribosomal subunit"/>
    <property type="evidence" value="ECO:0007669"/>
    <property type="project" value="TreeGrafter"/>
</dbReference>
<dbReference type="InterPro" id="IPR013810">
    <property type="entry name" value="Ribosomal_uS5_N"/>
</dbReference>
<evidence type="ECO:0000256" key="5">
    <source>
        <dbReference type="ARBA" id="ARBA00023274"/>
    </source>
</evidence>
<evidence type="ECO:0000313" key="12">
    <source>
        <dbReference type="EMBL" id="MBS3057507.1"/>
    </source>
</evidence>
<evidence type="ECO:0000256" key="4">
    <source>
        <dbReference type="ARBA" id="ARBA00022980"/>
    </source>
</evidence>
<dbReference type="PROSITE" id="PS00585">
    <property type="entry name" value="RIBOSOMAL_S5"/>
    <property type="match status" value="1"/>
</dbReference>
<evidence type="ECO:0000313" key="13">
    <source>
        <dbReference type="Proteomes" id="UP000677687"/>
    </source>
</evidence>
<dbReference type="NCBIfam" id="TIGR01020">
    <property type="entry name" value="uS5_euk_arch"/>
    <property type="match status" value="1"/>
</dbReference>
<dbReference type="GO" id="GO:0019843">
    <property type="term" value="F:rRNA binding"/>
    <property type="evidence" value="ECO:0007669"/>
    <property type="project" value="UniProtKB-KW"/>
</dbReference>
<protein>
    <recommendedName>
        <fullName evidence="7">Small ribosomal subunit protein uS5</fullName>
    </recommendedName>
    <alternativeName>
        <fullName evidence="8">30S ribosomal protein S5</fullName>
    </alternativeName>
</protein>
<dbReference type="PROSITE" id="PS50881">
    <property type="entry name" value="S5_DSRBD"/>
    <property type="match status" value="1"/>
</dbReference>
<reference evidence="12" key="2">
    <citation type="submission" date="2021-05" db="EMBL/GenBank/DDBJ databases">
        <title>Protein family content uncovers lineage relationships and bacterial pathway maintenance mechanisms in DPANN archaea.</title>
        <authorList>
            <person name="Castelle C.J."/>
            <person name="Meheust R."/>
            <person name="Jaffe A.L."/>
            <person name="Seitz K."/>
            <person name="Gong X."/>
            <person name="Baker B.J."/>
            <person name="Banfield J.F."/>
        </authorList>
    </citation>
    <scope>NUCLEOTIDE SEQUENCE</scope>
    <source>
        <strain evidence="12">RIFCSPHIGHO2_01_FULL_AR10_44_11</strain>
    </source>
</reference>
<keyword evidence="5 9" id="KW-0687">Ribonucleoprotein</keyword>
<dbReference type="InterPro" id="IPR005711">
    <property type="entry name" value="Ribosomal_uS5_euk/arc"/>
</dbReference>
<evidence type="ECO:0000256" key="1">
    <source>
        <dbReference type="ARBA" id="ARBA00008945"/>
    </source>
</evidence>
<comment type="similarity">
    <text evidence="1 10">Belongs to the universal ribosomal protein uS5 family.</text>
</comment>
<dbReference type="InterPro" id="IPR000851">
    <property type="entry name" value="Ribosomal_uS5"/>
</dbReference>
<evidence type="ECO:0000256" key="6">
    <source>
        <dbReference type="ARBA" id="ARBA00025844"/>
    </source>
</evidence>
<feature type="domain" description="S5 DRBM" evidence="11">
    <location>
        <begin position="75"/>
        <end position="138"/>
    </location>
</feature>
<dbReference type="Gene3D" id="3.30.160.20">
    <property type="match status" value="1"/>
</dbReference>
<dbReference type="GO" id="GO:0003735">
    <property type="term" value="F:structural constituent of ribosome"/>
    <property type="evidence" value="ECO:0007669"/>
    <property type="project" value="UniProtKB-UniRule"/>
</dbReference>
<comment type="caution">
    <text evidence="12">The sequence shown here is derived from an EMBL/GenBank/DDBJ whole genome shotgun (WGS) entry which is preliminary data.</text>
</comment>
<dbReference type="Proteomes" id="UP000677687">
    <property type="component" value="Unassembled WGS sequence"/>
</dbReference>
<dbReference type="Gene3D" id="3.30.230.10">
    <property type="match status" value="1"/>
</dbReference>
<dbReference type="Pfam" id="PF03719">
    <property type="entry name" value="Ribosomal_S5_C"/>
    <property type="match status" value="1"/>
</dbReference>
<proteinExistence type="inferred from homology"/>